<gene>
    <name evidence="1" type="ORF">HPB48_000236</name>
</gene>
<evidence type="ECO:0000313" key="1">
    <source>
        <dbReference type="EMBL" id="KAH9376292.1"/>
    </source>
</evidence>
<dbReference type="EMBL" id="JABSTR010000008">
    <property type="protein sequence ID" value="KAH9376292.1"/>
    <property type="molecule type" value="Genomic_DNA"/>
</dbReference>
<reference evidence="1 2" key="1">
    <citation type="journal article" date="2020" name="Cell">
        <title>Large-Scale Comparative Analyses of Tick Genomes Elucidate Their Genetic Diversity and Vector Capacities.</title>
        <authorList>
            <consortium name="Tick Genome and Microbiome Consortium (TIGMIC)"/>
            <person name="Jia N."/>
            <person name="Wang J."/>
            <person name="Shi W."/>
            <person name="Du L."/>
            <person name="Sun Y."/>
            <person name="Zhan W."/>
            <person name="Jiang J.F."/>
            <person name="Wang Q."/>
            <person name="Zhang B."/>
            <person name="Ji P."/>
            <person name="Bell-Sakyi L."/>
            <person name="Cui X.M."/>
            <person name="Yuan T.T."/>
            <person name="Jiang B.G."/>
            <person name="Yang W.F."/>
            <person name="Lam T.T."/>
            <person name="Chang Q.C."/>
            <person name="Ding S.J."/>
            <person name="Wang X.J."/>
            <person name="Zhu J.G."/>
            <person name="Ruan X.D."/>
            <person name="Zhao L."/>
            <person name="Wei J.T."/>
            <person name="Ye R.Z."/>
            <person name="Que T.C."/>
            <person name="Du C.H."/>
            <person name="Zhou Y.H."/>
            <person name="Cheng J.X."/>
            <person name="Dai P.F."/>
            <person name="Guo W.B."/>
            <person name="Han X.H."/>
            <person name="Huang E.J."/>
            <person name="Li L.F."/>
            <person name="Wei W."/>
            <person name="Gao Y.C."/>
            <person name="Liu J.Z."/>
            <person name="Shao H.Z."/>
            <person name="Wang X."/>
            <person name="Wang C.C."/>
            <person name="Yang T.C."/>
            <person name="Huo Q.B."/>
            <person name="Li W."/>
            <person name="Chen H.Y."/>
            <person name="Chen S.E."/>
            <person name="Zhou L.G."/>
            <person name="Ni X.B."/>
            <person name="Tian J.H."/>
            <person name="Sheng Y."/>
            <person name="Liu T."/>
            <person name="Pan Y.S."/>
            <person name="Xia L.Y."/>
            <person name="Li J."/>
            <person name="Zhao F."/>
            <person name="Cao W.C."/>
        </authorList>
    </citation>
    <scope>NUCLEOTIDE SEQUENCE [LARGE SCALE GENOMIC DNA]</scope>
    <source>
        <strain evidence="1">HaeL-2018</strain>
    </source>
</reference>
<proteinExistence type="predicted"/>
<comment type="caution">
    <text evidence="1">The sequence shown here is derived from an EMBL/GenBank/DDBJ whole genome shotgun (WGS) entry which is preliminary data.</text>
</comment>
<evidence type="ECO:0000313" key="2">
    <source>
        <dbReference type="Proteomes" id="UP000821853"/>
    </source>
</evidence>
<dbReference type="Proteomes" id="UP000821853">
    <property type="component" value="Unassembled WGS sequence"/>
</dbReference>
<sequence>MDIYNRLNPPYNDYVICASKGKADVAVGGNTVHSAFEHSRNRSNDGGLRDGEPNTFTTVLKTGFA</sequence>
<keyword evidence="2" id="KW-1185">Reference proteome</keyword>
<accession>A0A9J6GQ37</accession>
<protein>
    <submittedName>
        <fullName evidence="1">Uncharacterized protein</fullName>
    </submittedName>
</protein>
<dbReference type="VEuPathDB" id="VectorBase:HLOH_056089"/>
<name>A0A9J6GQ37_HAELO</name>
<dbReference type="AlphaFoldDB" id="A0A9J6GQ37"/>
<dbReference type="OrthoDB" id="6508477at2759"/>
<organism evidence="1 2">
    <name type="scientific">Haemaphysalis longicornis</name>
    <name type="common">Bush tick</name>
    <dbReference type="NCBI Taxonomy" id="44386"/>
    <lineage>
        <taxon>Eukaryota</taxon>
        <taxon>Metazoa</taxon>
        <taxon>Ecdysozoa</taxon>
        <taxon>Arthropoda</taxon>
        <taxon>Chelicerata</taxon>
        <taxon>Arachnida</taxon>
        <taxon>Acari</taxon>
        <taxon>Parasitiformes</taxon>
        <taxon>Ixodida</taxon>
        <taxon>Ixodoidea</taxon>
        <taxon>Ixodidae</taxon>
        <taxon>Haemaphysalinae</taxon>
        <taxon>Haemaphysalis</taxon>
    </lineage>
</organism>